<evidence type="ECO:0000313" key="4">
    <source>
        <dbReference type="EMBL" id="SDO68008.1"/>
    </source>
</evidence>
<dbReference type="GO" id="GO:0008168">
    <property type="term" value="F:methyltransferase activity"/>
    <property type="evidence" value="ECO:0007669"/>
    <property type="project" value="UniProtKB-KW"/>
</dbReference>
<dbReference type="InterPro" id="IPR038601">
    <property type="entry name" value="MttB-like_sf"/>
</dbReference>
<evidence type="ECO:0000256" key="1">
    <source>
        <dbReference type="ARBA" id="ARBA00007137"/>
    </source>
</evidence>
<accession>A0A1H0LID6</accession>
<evidence type="ECO:0000256" key="2">
    <source>
        <dbReference type="ARBA" id="ARBA00022603"/>
    </source>
</evidence>
<proteinExistence type="inferred from homology"/>
<protein>
    <submittedName>
        <fullName evidence="4">Trimethylamine---corrinoid protein Co-methyltransferase</fullName>
    </submittedName>
</protein>
<dbReference type="Gene3D" id="3.20.20.480">
    <property type="entry name" value="Trimethylamine methyltransferase-like"/>
    <property type="match status" value="1"/>
</dbReference>
<reference evidence="4 5" key="1">
    <citation type="submission" date="2016-10" db="EMBL/GenBank/DDBJ databases">
        <authorList>
            <person name="de Groot N.N."/>
        </authorList>
    </citation>
    <scope>NUCLEOTIDE SEQUENCE [LARGE SCALE GENOMIC DNA]</scope>
    <source>
        <strain evidence="4 5">DSM 12130</strain>
    </source>
</reference>
<dbReference type="GO" id="GO:0015948">
    <property type="term" value="P:methanogenesis"/>
    <property type="evidence" value="ECO:0007669"/>
    <property type="project" value="InterPro"/>
</dbReference>
<dbReference type="Pfam" id="PF06253">
    <property type="entry name" value="MTTB"/>
    <property type="match status" value="1"/>
</dbReference>
<keyword evidence="3 4" id="KW-0808">Transferase</keyword>
<comment type="similarity">
    <text evidence="1">Belongs to the trimethylamine methyltransferase family.</text>
</comment>
<dbReference type="GO" id="GO:0032259">
    <property type="term" value="P:methylation"/>
    <property type="evidence" value="ECO:0007669"/>
    <property type="project" value="UniProtKB-KW"/>
</dbReference>
<keyword evidence="5" id="KW-1185">Reference proteome</keyword>
<organism evidence="4 5">
    <name type="scientific">Desulforhopalus singaporensis</name>
    <dbReference type="NCBI Taxonomy" id="91360"/>
    <lineage>
        <taxon>Bacteria</taxon>
        <taxon>Pseudomonadati</taxon>
        <taxon>Thermodesulfobacteriota</taxon>
        <taxon>Desulfobulbia</taxon>
        <taxon>Desulfobulbales</taxon>
        <taxon>Desulfocapsaceae</taxon>
        <taxon>Desulforhopalus</taxon>
    </lineage>
</organism>
<dbReference type="Proteomes" id="UP000199073">
    <property type="component" value="Unassembled WGS sequence"/>
</dbReference>
<evidence type="ECO:0000313" key="5">
    <source>
        <dbReference type="Proteomes" id="UP000199073"/>
    </source>
</evidence>
<gene>
    <name evidence="4" type="ORF">SAMN05660330_00815</name>
</gene>
<name>A0A1H0LID6_9BACT</name>
<dbReference type="AlphaFoldDB" id="A0A1H0LID6"/>
<dbReference type="STRING" id="91360.SAMN05660330_00815"/>
<dbReference type="InterPro" id="IPR010426">
    <property type="entry name" value="MTTB_MeTrfase"/>
</dbReference>
<keyword evidence="2 4" id="KW-0489">Methyltransferase</keyword>
<sequence>MIESGMTFDFAQLVMDNEFAKMIRQVVKGIKVNDDTLAVDATREVGQFKDFLTHPSTFKHMKEQSQPAIIDRKGRDKWESSGSLSLYDRALNKARDILANHKPLPLPDEVREKIRMIVKNAEKEKGVQPYE</sequence>
<dbReference type="EMBL" id="FNJI01000004">
    <property type="protein sequence ID" value="SDO68008.1"/>
    <property type="molecule type" value="Genomic_DNA"/>
</dbReference>
<evidence type="ECO:0000256" key="3">
    <source>
        <dbReference type="ARBA" id="ARBA00022679"/>
    </source>
</evidence>